<dbReference type="AlphaFoldDB" id="A0AAV7TKP1"/>
<evidence type="ECO:0000313" key="2">
    <source>
        <dbReference type="Proteomes" id="UP001066276"/>
    </source>
</evidence>
<dbReference type="EMBL" id="JANPWB010000006">
    <property type="protein sequence ID" value="KAJ1176990.1"/>
    <property type="molecule type" value="Genomic_DNA"/>
</dbReference>
<sequence>RGLGMARGQWHSFKAAEITFTLGEARAEGGHPWWDPAHASVPTADQASMEREQARAEVEQRVGFLASSVRSEERQDRDSPELDVEHFKAILGWGPMVTPQTAEDVL</sequence>
<evidence type="ECO:0000313" key="1">
    <source>
        <dbReference type="EMBL" id="KAJ1176990.1"/>
    </source>
</evidence>
<reference evidence="1" key="1">
    <citation type="journal article" date="2022" name="bioRxiv">
        <title>Sequencing and chromosome-scale assembly of the giantPleurodeles waltlgenome.</title>
        <authorList>
            <person name="Brown T."/>
            <person name="Elewa A."/>
            <person name="Iarovenko S."/>
            <person name="Subramanian E."/>
            <person name="Araus A.J."/>
            <person name="Petzold A."/>
            <person name="Susuki M."/>
            <person name="Suzuki K.-i.T."/>
            <person name="Hayashi T."/>
            <person name="Toyoda A."/>
            <person name="Oliveira C."/>
            <person name="Osipova E."/>
            <person name="Leigh N.D."/>
            <person name="Simon A."/>
            <person name="Yun M.H."/>
        </authorList>
    </citation>
    <scope>NUCLEOTIDE SEQUENCE</scope>
    <source>
        <strain evidence="1">20211129_DDA</strain>
        <tissue evidence="1">Liver</tissue>
    </source>
</reference>
<feature type="non-terminal residue" evidence="1">
    <location>
        <position position="106"/>
    </location>
</feature>
<accession>A0AAV7TKP1</accession>
<comment type="caution">
    <text evidence="1">The sequence shown here is derived from an EMBL/GenBank/DDBJ whole genome shotgun (WGS) entry which is preliminary data.</text>
</comment>
<gene>
    <name evidence="1" type="ORF">NDU88_002257</name>
</gene>
<organism evidence="1 2">
    <name type="scientific">Pleurodeles waltl</name>
    <name type="common">Iberian ribbed newt</name>
    <dbReference type="NCBI Taxonomy" id="8319"/>
    <lineage>
        <taxon>Eukaryota</taxon>
        <taxon>Metazoa</taxon>
        <taxon>Chordata</taxon>
        <taxon>Craniata</taxon>
        <taxon>Vertebrata</taxon>
        <taxon>Euteleostomi</taxon>
        <taxon>Amphibia</taxon>
        <taxon>Batrachia</taxon>
        <taxon>Caudata</taxon>
        <taxon>Salamandroidea</taxon>
        <taxon>Salamandridae</taxon>
        <taxon>Pleurodelinae</taxon>
        <taxon>Pleurodeles</taxon>
    </lineage>
</organism>
<proteinExistence type="predicted"/>
<dbReference type="Proteomes" id="UP001066276">
    <property type="component" value="Chromosome 3_2"/>
</dbReference>
<keyword evidence="2" id="KW-1185">Reference proteome</keyword>
<protein>
    <submittedName>
        <fullName evidence="1">Uncharacterized protein</fullName>
    </submittedName>
</protein>
<name>A0AAV7TKP1_PLEWA</name>
<feature type="non-terminal residue" evidence="1">
    <location>
        <position position="1"/>
    </location>
</feature>